<proteinExistence type="predicted"/>
<evidence type="ECO:0000313" key="2">
    <source>
        <dbReference type="Proteomes" id="UP000033977"/>
    </source>
</evidence>
<gene>
    <name evidence="1" type="ORF">UW49_C0007G0108</name>
</gene>
<accession>A0A0G1IEI0</accession>
<reference evidence="1 2" key="1">
    <citation type="journal article" date="2015" name="Nature">
        <title>rRNA introns, odd ribosomes, and small enigmatic genomes across a large radiation of phyla.</title>
        <authorList>
            <person name="Brown C.T."/>
            <person name="Hug L.A."/>
            <person name="Thomas B.C."/>
            <person name="Sharon I."/>
            <person name="Castelle C.J."/>
            <person name="Singh A."/>
            <person name="Wilkins M.J."/>
            <person name="Williams K.H."/>
            <person name="Banfield J.F."/>
        </authorList>
    </citation>
    <scope>NUCLEOTIDE SEQUENCE [LARGE SCALE GENOMIC DNA]</scope>
</reference>
<name>A0A0G1IEI0_9BACT</name>
<dbReference type="EMBL" id="LCIN01000007">
    <property type="protein sequence ID" value="KKT57228.1"/>
    <property type="molecule type" value="Genomic_DNA"/>
</dbReference>
<sequence length="110" mass="13123">MAFENLIFVLKNYIKHGYKNVILTDLRDSKVQEIPRYFENENFVIITLTVENDDELKKRIVDRNSGFKNVQEALDWNKDVKARPTLQNEYKIDNTHNRPEQTLEEVLKLL</sequence>
<dbReference type="Gene3D" id="3.40.50.300">
    <property type="entry name" value="P-loop containing nucleotide triphosphate hydrolases"/>
    <property type="match status" value="1"/>
</dbReference>
<protein>
    <submittedName>
        <fullName evidence="1">Uncharacterized protein</fullName>
    </submittedName>
</protein>
<dbReference type="InterPro" id="IPR027417">
    <property type="entry name" value="P-loop_NTPase"/>
</dbReference>
<dbReference type="Proteomes" id="UP000033977">
    <property type="component" value="Unassembled WGS sequence"/>
</dbReference>
<organism evidence="1 2">
    <name type="scientific">Candidatus Giovannonibacteria bacterium GW2011_GWB1_44_23</name>
    <dbReference type="NCBI Taxonomy" id="1618652"/>
    <lineage>
        <taxon>Bacteria</taxon>
        <taxon>Candidatus Giovannoniibacteriota</taxon>
    </lineage>
</organism>
<comment type="caution">
    <text evidence="1">The sequence shown here is derived from an EMBL/GenBank/DDBJ whole genome shotgun (WGS) entry which is preliminary data.</text>
</comment>
<dbReference type="AlphaFoldDB" id="A0A0G1IEI0"/>
<evidence type="ECO:0000313" key="1">
    <source>
        <dbReference type="EMBL" id="KKT57228.1"/>
    </source>
</evidence>